<dbReference type="InterPro" id="IPR001543">
    <property type="entry name" value="FliN-like_C"/>
</dbReference>
<dbReference type="NCBIfam" id="TIGR02551">
    <property type="entry name" value="SpaO_YscQ"/>
    <property type="match status" value="1"/>
</dbReference>
<keyword evidence="5" id="KW-1185">Reference proteome</keyword>
<evidence type="ECO:0000256" key="2">
    <source>
        <dbReference type="SAM" id="MobiDB-lite"/>
    </source>
</evidence>
<dbReference type="Proteomes" id="UP000577362">
    <property type="component" value="Unassembled WGS sequence"/>
</dbReference>
<evidence type="ECO:0000256" key="1">
    <source>
        <dbReference type="ARBA" id="ARBA00009226"/>
    </source>
</evidence>
<dbReference type="InterPro" id="IPR013385">
    <property type="entry name" value="T3SS_SpaO/YscQ/SpaO"/>
</dbReference>
<dbReference type="GO" id="GO:0050918">
    <property type="term" value="P:positive chemotaxis"/>
    <property type="evidence" value="ECO:0007669"/>
    <property type="project" value="TreeGrafter"/>
</dbReference>
<comment type="similarity">
    <text evidence="1">Belongs to the FliN/MopA/SpaO family.</text>
</comment>
<dbReference type="Gene3D" id="2.30.330.10">
    <property type="entry name" value="SpoA-like"/>
    <property type="match status" value="2"/>
</dbReference>
<gene>
    <name evidence="4" type="ORF">GGR16_002189</name>
</gene>
<dbReference type="InterPro" id="IPR036429">
    <property type="entry name" value="SpoA-like_sf"/>
</dbReference>
<evidence type="ECO:0000313" key="5">
    <source>
        <dbReference type="Proteomes" id="UP000577362"/>
    </source>
</evidence>
<feature type="compositionally biased region" description="Low complexity" evidence="2">
    <location>
        <begin position="1"/>
        <end position="11"/>
    </location>
</feature>
<dbReference type="Pfam" id="PF01052">
    <property type="entry name" value="FliMN_C"/>
    <property type="match status" value="1"/>
</dbReference>
<feature type="region of interest" description="Disordered" evidence="2">
    <location>
        <begin position="1"/>
        <end position="25"/>
    </location>
</feature>
<feature type="domain" description="Flagellar motor switch protein FliN-like C-terminal" evidence="3">
    <location>
        <begin position="303"/>
        <end position="371"/>
    </location>
</feature>
<protein>
    <submittedName>
        <fullName evidence="4">Type III secretion protein Q</fullName>
    </submittedName>
</protein>
<dbReference type="GO" id="GO:0009425">
    <property type="term" value="C:bacterial-type flagellum basal body"/>
    <property type="evidence" value="ECO:0007669"/>
    <property type="project" value="InterPro"/>
</dbReference>
<proteinExistence type="inferred from homology"/>
<dbReference type="AlphaFoldDB" id="A0A840BW24"/>
<dbReference type="GO" id="GO:0071978">
    <property type="term" value="P:bacterial-type flagellum-dependent swarming motility"/>
    <property type="evidence" value="ECO:0007669"/>
    <property type="project" value="TreeGrafter"/>
</dbReference>
<accession>A0A840BW24</accession>
<dbReference type="PRINTS" id="PR00956">
    <property type="entry name" value="FLGMOTORFLIN"/>
</dbReference>
<dbReference type="PANTHER" id="PTHR30034">
    <property type="entry name" value="FLAGELLAR MOTOR SWITCH PROTEIN FLIM"/>
    <property type="match status" value="1"/>
</dbReference>
<dbReference type="GO" id="GO:0030254">
    <property type="term" value="P:protein secretion by the type III secretion system"/>
    <property type="evidence" value="ECO:0007669"/>
    <property type="project" value="InterPro"/>
</dbReference>
<evidence type="ECO:0000259" key="3">
    <source>
        <dbReference type="Pfam" id="PF01052"/>
    </source>
</evidence>
<sequence>MARRSPAAEAPAPRKRAAPRKRPVAAAAEAASLPSPLPFVPAALDVEAMHLWNVAYRLRRPWQVSLAGVPAHVVFAPRPVPVVPGVTLDLTIGGRPATAWVPAAFAEEVLEVLPPQFDPARLSPQHLAMLAEFAMLPGLRALEDRLGAAIVLVSLQSQAPDETRGPWVDVRIIRNGREEVPARLLLPPETGEEIIAALGDGPPPGGHDELPCSVAVRIGATTLPVADVASLRVGDAVLVDCVAGADAAVVVIADCLAAPVVVEEAGIRLEDFPWPAAGSMLEWCMTTAGQDEGSGADAEDTALAMVPVHLVFELGRLDLPLAEVQRLAPGVTLPLAVPVAGEVDILANGRRIGRGVMVRIGESIGVRIVRLAGHG</sequence>
<evidence type="ECO:0000313" key="4">
    <source>
        <dbReference type="EMBL" id="MBB4017160.1"/>
    </source>
</evidence>
<dbReference type="PANTHER" id="PTHR30034:SF5">
    <property type="entry name" value="SECRETION SYSTEM APPARATUS PROTEIN SSAQ"/>
    <property type="match status" value="1"/>
</dbReference>
<dbReference type="RefSeq" id="WP_183316601.1">
    <property type="nucleotide sequence ID" value="NZ_JACIEN010000002.1"/>
</dbReference>
<dbReference type="InterPro" id="IPR001172">
    <property type="entry name" value="FliN_T3SS_HrcQb"/>
</dbReference>
<reference evidence="4 5" key="1">
    <citation type="submission" date="2020-08" db="EMBL/GenBank/DDBJ databases">
        <title>Genomic Encyclopedia of Type Strains, Phase IV (KMG-IV): sequencing the most valuable type-strain genomes for metagenomic binning, comparative biology and taxonomic classification.</title>
        <authorList>
            <person name="Goeker M."/>
        </authorList>
    </citation>
    <scope>NUCLEOTIDE SEQUENCE [LARGE SCALE GENOMIC DNA]</scope>
    <source>
        <strain evidence="4 5">DSM 103737</strain>
    </source>
</reference>
<comment type="caution">
    <text evidence="4">The sequence shown here is derived from an EMBL/GenBank/DDBJ whole genome shotgun (WGS) entry which is preliminary data.</text>
</comment>
<dbReference type="SUPFAM" id="SSF101801">
    <property type="entry name" value="Surface presentation of antigens (SPOA)"/>
    <property type="match status" value="1"/>
</dbReference>
<organism evidence="4 5">
    <name type="scientific">Chelatococcus caeni</name>
    <dbReference type="NCBI Taxonomy" id="1348468"/>
    <lineage>
        <taxon>Bacteria</taxon>
        <taxon>Pseudomonadati</taxon>
        <taxon>Pseudomonadota</taxon>
        <taxon>Alphaproteobacteria</taxon>
        <taxon>Hyphomicrobiales</taxon>
        <taxon>Chelatococcaceae</taxon>
        <taxon>Chelatococcus</taxon>
    </lineage>
</organism>
<name>A0A840BW24_9HYPH</name>
<dbReference type="GO" id="GO:0003774">
    <property type="term" value="F:cytoskeletal motor activity"/>
    <property type="evidence" value="ECO:0007669"/>
    <property type="project" value="InterPro"/>
</dbReference>
<feature type="compositionally biased region" description="Basic residues" evidence="2">
    <location>
        <begin position="13"/>
        <end position="23"/>
    </location>
</feature>
<dbReference type="EMBL" id="JACIEN010000002">
    <property type="protein sequence ID" value="MBB4017160.1"/>
    <property type="molecule type" value="Genomic_DNA"/>
</dbReference>